<accession>A0A1T4W5L7</accession>
<evidence type="ECO:0008006" key="3">
    <source>
        <dbReference type="Google" id="ProtNLM"/>
    </source>
</evidence>
<protein>
    <recommendedName>
        <fullName evidence="3">Segregation and condensation protein A</fullName>
    </recommendedName>
</protein>
<dbReference type="RefSeq" id="WP_078921651.1">
    <property type="nucleotide sequence ID" value="NZ_FUYB01000003.1"/>
</dbReference>
<dbReference type="EMBL" id="FUYB01000003">
    <property type="protein sequence ID" value="SKA72536.1"/>
    <property type="molecule type" value="Genomic_DNA"/>
</dbReference>
<gene>
    <name evidence="1" type="ORF">SAMN02745130_01105</name>
</gene>
<reference evidence="2" key="1">
    <citation type="submission" date="2017-02" db="EMBL/GenBank/DDBJ databases">
        <authorList>
            <person name="Varghese N."/>
            <person name="Submissions S."/>
        </authorList>
    </citation>
    <scope>NUCLEOTIDE SEQUENCE [LARGE SCALE GENOMIC DNA]</scope>
    <source>
        <strain evidence="2">ATCC 49788</strain>
    </source>
</reference>
<dbReference type="OrthoDB" id="9795846at2"/>
<dbReference type="AlphaFoldDB" id="A0A1T4W5L7"/>
<organism evidence="1 2">
    <name type="scientific">Thiothrix eikelboomii</name>
    <dbReference type="NCBI Taxonomy" id="92487"/>
    <lineage>
        <taxon>Bacteria</taxon>
        <taxon>Pseudomonadati</taxon>
        <taxon>Pseudomonadota</taxon>
        <taxon>Gammaproteobacteria</taxon>
        <taxon>Thiotrichales</taxon>
        <taxon>Thiotrichaceae</taxon>
        <taxon>Thiothrix</taxon>
    </lineage>
</organism>
<proteinExistence type="predicted"/>
<dbReference type="STRING" id="92487.SAMN02745130_01105"/>
<keyword evidence="2" id="KW-1185">Reference proteome</keyword>
<evidence type="ECO:0000313" key="1">
    <source>
        <dbReference type="EMBL" id="SKA72536.1"/>
    </source>
</evidence>
<name>A0A1T4W5L7_9GAMM</name>
<evidence type="ECO:0000313" key="2">
    <source>
        <dbReference type="Proteomes" id="UP000190460"/>
    </source>
</evidence>
<dbReference type="Proteomes" id="UP000190460">
    <property type="component" value="Unassembled WGS sequence"/>
</dbReference>
<sequence length="81" mass="9226">MVDQTLSQERRILMAMRKTLASIIRDLTAREPMQAYPLSEATVEDVKACFDLIAARERELATQEGLTTRELPRFTDEPKSA</sequence>